<accession>A0A6B2LRN0</accession>
<evidence type="ECO:0000256" key="1">
    <source>
        <dbReference type="ARBA" id="ARBA00038357"/>
    </source>
</evidence>
<protein>
    <recommendedName>
        <fullName evidence="2">Cytochrome b5 heme-binding domain-containing protein</fullName>
    </recommendedName>
</protein>
<organism evidence="3">
    <name type="scientific">Arcella intermedia</name>
    <dbReference type="NCBI Taxonomy" id="1963864"/>
    <lineage>
        <taxon>Eukaryota</taxon>
        <taxon>Amoebozoa</taxon>
        <taxon>Tubulinea</taxon>
        <taxon>Elardia</taxon>
        <taxon>Arcellinida</taxon>
        <taxon>Sphaerothecina</taxon>
        <taxon>Arcellidae</taxon>
        <taxon>Arcella</taxon>
    </lineage>
</organism>
<dbReference type="EMBL" id="GIBP01010900">
    <property type="protein sequence ID" value="NDV39869.1"/>
    <property type="molecule type" value="Transcribed_RNA"/>
</dbReference>
<dbReference type="AlphaFoldDB" id="A0A6B2LRN0"/>
<comment type="similarity">
    <text evidence="1">Belongs to the cytochrome b5 family. MAPR subfamily.</text>
</comment>
<sequence>MKTCPRRWSSRTFTKQDLSQHTHPPTIYLAIKGKVFDVSQAHALYGPGGTYHLFAGTDATRRLAKLHLAKDFPDDGAELTPKEQKILGEWYEMFIKKYPILGDLASPDPGEEE</sequence>
<dbReference type="SMART" id="SM01117">
    <property type="entry name" value="Cyt-b5"/>
    <property type="match status" value="1"/>
</dbReference>
<proteinExistence type="inferred from homology"/>
<dbReference type="GO" id="GO:0012505">
    <property type="term" value="C:endomembrane system"/>
    <property type="evidence" value="ECO:0007669"/>
    <property type="project" value="TreeGrafter"/>
</dbReference>
<dbReference type="InterPro" id="IPR036400">
    <property type="entry name" value="Cyt_B5-like_heme/steroid_sf"/>
</dbReference>
<evidence type="ECO:0000259" key="2">
    <source>
        <dbReference type="SMART" id="SM01117"/>
    </source>
</evidence>
<name>A0A6B2LRN0_9EUKA</name>
<dbReference type="Pfam" id="PF00173">
    <property type="entry name" value="Cyt-b5"/>
    <property type="match status" value="1"/>
</dbReference>
<dbReference type="InterPro" id="IPR001199">
    <property type="entry name" value="Cyt_B5-like_heme/steroid-bd"/>
</dbReference>
<evidence type="ECO:0000313" key="3">
    <source>
        <dbReference type="EMBL" id="NDV39869.1"/>
    </source>
</evidence>
<dbReference type="PANTHER" id="PTHR10281:SF76">
    <property type="entry name" value="CALCUTTA CUP-RELATED"/>
    <property type="match status" value="1"/>
</dbReference>
<dbReference type="Gene3D" id="3.10.120.10">
    <property type="entry name" value="Cytochrome b5-like heme/steroid binding domain"/>
    <property type="match status" value="1"/>
</dbReference>
<reference evidence="3" key="1">
    <citation type="journal article" date="2020" name="J. Eukaryot. Microbiol.">
        <title>De novo Sequencing, Assembly and Annotation of the Transcriptome for the Free-Living Testate Amoeba Arcella intermedia.</title>
        <authorList>
            <person name="Ribeiro G.M."/>
            <person name="Porfirio-Sousa A.L."/>
            <person name="Maurer-Alcala X.X."/>
            <person name="Katz L.A."/>
            <person name="Lahr D.J.G."/>
        </authorList>
    </citation>
    <scope>NUCLEOTIDE SEQUENCE</scope>
</reference>
<dbReference type="PANTHER" id="PTHR10281">
    <property type="entry name" value="MEMBRANE-ASSOCIATED PROGESTERONE RECEPTOR COMPONENT-RELATED"/>
    <property type="match status" value="1"/>
</dbReference>
<dbReference type="GO" id="GO:0016020">
    <property type="term" value="C:membrane"/>
    <property type="evidence" value="ECO:0007669"/>
    <property type="project" value="TreeGrafter"/>
</dbReference>
<dbReference type="InterPro" id="IPR050577">
    <property type="entry name" value="MAPR/NEUFC/NENF-like"/>
</dbReference>
<feature type="domain" description="Cytochrome b5 heme-binding" evidence="2">
    <location>
        <begin position="13"/>
        <end position="105"/>
    </location>
</feature>
<dbReference type="SUPFAM" id="SSF55856">
    <property type="entry name" value="Cytochrome b5-like heme/steroid binding domain"/>
    <property type="match status" value="1"/>
</dbReference>